<gene>
    <name evidence="2" type="ORF">CYMTET_41605</name>
</gene>
<dbReference type="EMBL" id="LGRX02027670">
    <property type="protein sequence ID" value="KAK3248955.1"/>
    <property type="molecule type" value="Genomic_DNA"/>
</dbReference>
<name>A0AAE0C7R2_9CHLO</name>
<accession>A0AAE0C7R2</accession>
<protein>
    <submittedName>
        <fullName evidence="2">Uncharacterized protein</fullName>
    </submittedName>
</protein>
<feature type="compositionally biased region" description="Basic and acidic residues" evidence="1">
    <location>
        <begin position="466"/>
        <end position="479"/>
    </location>
</feature>
<sequence length="1062" mass="120857">MSWNNLTYLTGDCRSRGIVPGSRVAGPFVFPMDLLCPTHCGSSAKILGLFRERLNQREEQVSGIAKQMLHLLFRMIATWSDAADNPKNDEMSLSDLPAIVTRFIPETATDDPRELHERIASQGDAEWLEGYQLFRYMAIFFVFPSATGNDSDTEDDFADAGEDADIFRPYVNDVFNIICEENATRFRNIYKAHVSNAHKNGLSAAKKLLSYHHSLMQKDFDATGNALDDETCIDLSYAPVTPGDMHRIVVPFLTANRKMHSCERHTEDHLKLDHLFGPRDSRENKLAFYERHYPDVDWRLLIKPSSGGAREGHAWDLNAPFVITIGESDFTLVSWEHTVPPVFRAAHTMERHPESDPPSMVDDESMECDDVEEEEAEDEDEWTTVRSDEGSPRVSQLVRDRATETPTNSHGSPGDLTDDLEGLHVRAMAEATDEHDDEDDLAFFSRAHMGKRARERVRSCMQRRHGATDRGGARPRLSDDLATETGRANAESHISYGFFDPEGIICRVVKRQREVGQLCKQSGMCVARGIMEDYWMDFYNETKHLEWRECTAVYHRRLRSLLRNFFMCVMCPKASCFRTIMPMPDALAGGLKPFMDALDEARYQRGRRRDTLQVSGLPYCHSRLSCGLQYVADFWSYLDKAVRVECLHYMGFMLHLCYTSIYATPFDEYERLPHVWMSGLHSVGKSFVVTNVAKVSLPSVMVEQLSRETAGASYISHMTSAEQLKTYKVKIYTETPLQSMGIGRHCRDTDANAKIKAEMTGDEIALKRSFRNEQTNRYELENLVPKVRELLVFVMNQSLYEVEPNLQSRGLDMLPSRMNRVRTNLAAPPHQKPCYRAFGNRYHISVSEHDIAFERECVATARNASTKEMGVYGNAEAICEGNVRARLFYFGALYQAAVRMRLCHGVDMTEVLGRQSAFGETLRRIPLVTPDKLTRRLDDIKSFAYTLTVHAAVWRVFASADSPFREAREFDSSMLLEVDKNAVCSSSVALFAFSAVAKSMINEPMRMMLFYGRYVLLRSAIEELRHPARETTPIETASDTFVEDTDYYILSNTLHPKTPPPD</sequence>
<evidence type="ECO:0000313" key="3">
    <source>
        <dbReference type="Proteomes" id="UP001190700"/>
    </source>
</evidence>
<feature type="compositionally biased region" description="Acidic residues" evidence="1">
    <location>
        <begin position="361"/>
        <end position="382"/>
    </location>
</feature>
<feature type="region of interest" description="Disordered" evidence="1">
    <location>
        <begin position="350"/>
        <end position="419"/>
    </location>
</feature>
<evidence type="ECO:0000256" key="1">
    <source>
        <dbReference type="SAM" id="MobiDB-lite"/>
    </source>
</evidence>
<dbReference type="Proteomes" id="UP001190700">
    <property type="component" value="Unassembled WGS sequence"/>
</dbReference>
<feature type="region of interest" description="Disordered" evidence="1">
    <location>
        <begin position="457"/>
        <end position="479"/>
    </location>
</feature>
<reference evidence="2 3" key="1">
    <citation type="journal article" date="2015" name="Genome Biol. Evol.">
        <title>Comparative Genomics of a Bacterivorous Green Alga Reveals Evolutionary Causalities and Consequences of Phago-Mixotrophic Mode of Nutrition.</title>
        <authorList>
            <person name="Burns J.A."/>
            <person name="Paasch A."/>
            <person name="Narechania A."/>
            <person name="Kim E."/>
        </authorList>
    </citation>
    <scope>NUCLEOTIDE SEQUENCE [LARGE SCALE GENOMIC DNA]</scope>
    <source>
        <strain evidence="2 3">PLY_AMNH</strain>
    </source>
</reference>
<evidence type="ECO:0000313" key="2">
    <source>
        <dbReference type="EMBL" id="KAK3248955.1"/>
    </source>
</evidence>
<comment type="caution">
    <text evidence="2">The sequence shown here is derived from an EMBL/GenBank/DDBJ whole genome shotgun (WGS) entry which is preliminary data.</text>
</comment>
<proteinExistence type="predicted"/>
<dbReference type="AlphaFoldDB" id="A0AAE0C7R2"/>
<keyword evidence="3" id="KW-1185">Reference proteome</keyword>
<organism evidence="2 3">
    <name type="scientific">Cymbomonas tetramitiformis</name>
    <dbReference type="NCBI Taxonomy" id="36881"/>
    <lineage>
        <taxon>Eukaryota</taxon>
        <taxon>Viridiplantae</taxon>
        <taxon>Chlorophyta</taxon>
        <taxon>Pyramimonadophyceae</taxon>
        <taxon>Pyramimonadales</taxon>
        <taxon>Pyramimonadaceae</taxon>
        <taxon>Cymbomonas</taxon>
    </lineage>
</organism>